<evidence type="ECO:0000313" key="2">
    <source>
        <dbReference type="WBParaSite" id="ACAC_0000550901-mRNA-1"/>
    </source>
</evidence>
<reference evidence="1" key="1">
    <citation type="submission" date="2012-09" db="EMBL/GenBank/DDBJ databases">
        <authorList>
            <person name="Martin A.A."/>
        </authorList>
    </citation>
    <scope>NUCLEOTIDE SEQUENCE</scope>
</reference>
<accession>A0A0K0D614</accession>
<sequence>MRLASDTMLEQDYHHGLRLREKGTNGICAGVRTTREDGQPKCPSKTNNPNRTFTIFVVYEPSSNCDEEEVEAFDMDLEKFYREDHTFFKVFIGDACD</sequence>
<dbReference type="AlphaFoldDB" id="A0A0K0D614"/>
<reference evidence="2" key="2">
    <citation type="submission" date="2017-02" db="UniProtKB">
        <authorList>
            <consortium name="WormBaseParasite"/>
        </authorList>
    </citation>
    <scope>IDENTIFICATION</scope>
</reference>
<protein>
    <submittedName>
        <fullName evidence="2">Lipocalin</fullName>
    </submittedName>
</protein>
<dbReference type="Proteomes" id="UP000035642">
    <property type="component" value="Unassembled WGS sequence"/>
</dbReference>
<organism evidence="1 2">
    <name type="scientific">Angiostrongylus cantonensis</name>
    <name type="common">Rat lungworm</name>
    <dbReference type="NCBI Taxonomy" id="6313"/>
    <lineage>
        <taxon>Eukaryota</taxon>
        <taxon>Metazoa</taxon>
        <taxon>Ecdysozoa</taxon>
        <taxon>Nematoda</taxon>
        <taxon>Chromadorea</taxon>
        <taxon>Rhabditida</taxon>
        <taxon>Rhabditina</taxon>
        <taxon>Rhabditomorpha</taxon>
        <taxon>Strongyloidea</taxon>
        <taxon>Metastrongylidae</taxon>
        <taxon>Angiostrongylus</taxon>
    </lineage>
</organism>
<evidence type="ECO:0000313" key="1">
    <source>
        <dbReference type="Proteomes" id="UP000035642"/>
    </source>
</evidence>
<keyword evidence="1" id="KW-1185">Reference proteome</keyword>
<proteinExistence type="predicted"/>
<dbReference type="WBParaSite" id="ACAC_0000550901-mRNA-1">
    <property type="protein sequence ID" value="ACAC_0000550901-mRNA-1"/>
    <property type="gene ID" value="ACAC_0000550901"/>
</dbReference>
<name>A0A0K0D614_ANGCA</name>